<dbReference type="EMBL" id="ANMI01000069">
    <property type="protein sequence ID" value="EPC30827.1"/>
    <property type="molecule type" value="Genomic_DNA"/>
</dbReference>
<dbReference type="PANTHER" id="PTHR15239">
    <property type="entry name" value="NUCLEAR EXPORT MEDIATOR FACTOR NEMF"/>
    <property type="match status" value="1"/>
</dbReference>
<dbReference type="GO" id="GO:0000049">
    <property type="term" value="F:tRNA binding"/>
    <property type="evidence" value="ECO:0007669"/>
    <property type="project" value="UniProtKB-UniRule"/>
</dbReference>
<keyword evidence="1 5" id="KW-0820">tRNA-binding</keyword>
<dbReference type="Gene3D" id="2.30.310.10">
    <property type="entry name" value="ibrinogen binding protein from staphylococcus aureus domain"/>
    <property type="match status" value="1"/>
</dbReference>
<keyword evidence="3 5" id="KW-0694">RNA-binding</keyword>
<comment type="subunit">
    <text evidence="5">Associates with stalled 50S ribosomal subunits. Binds to RqcP.</text>
</comment>
<gene>
    <name evidence="5" type="primary">rqcH</name>
    <name evidence="7" type="ORF">Lpp22_0868</name>
</gene>
<dbReference type="Proteomes" id="UP000014257">
    <property type="component" value="Unassembled WGS sequence"/>
</dbReference>
<feature type="domain" description="NFACT RNA-binding" evidence="6">
    <location>
        <begin position="454"/>
        <end position="542"/>
    </location>
</feature>
<dbReference type="GO" id="GO:0043023">
    <property type="term" value="F:ribosomal large subunit binding"/>
    <property type="evidence" value="ECO:0007669"/>
    <property type="project" value="UniProtKB-UniRule"/>
</dbReference>
<reference evidence="7 8" key="1">
    <citation type="journal article" date="2013" name="PLoS ONE">
        <title>Lactobacillus paracasei comparative genomics: towards species pan-genome definition and exploitation of diversity.</title>
        <authorList>
            <person name="Smokvina T."/>
            <person name="Wels M."/>
            <person name="Polka J."/>
            <person name="Chervaux C."/>
            <person name="Brisse S."/>
            <person name="Boekhorst J."/>
            <person name="van Hylckama Vlieg J.E."/>
            <person name="Siezen R.J."/>
        </authorList>
    </citation>
    <scope>NUCLEOTIDE SEQUENCE [LARGE SCALE GENOMIC DNA]</scope>
    <source>
        <strain evidence="7 8">Lpp22</strain>
    </source>
</reference>
<sequence length="574" mass="65127">MESERINMSFDGIFTHAMANELNATLSGGRVAKIQQPYENEVVITIRAGRKNHPLLLSANPQYARVQITHIPFTNPDVPATFTMTLRKYFNAATLTAVHQVQNDRVLHFEFSTRDELGDELGLRLIIEMMGRHSNIFLVSERTGKIIDLIRHVSADQNRYRPLMPGAPYVEPPKQDKTDPFHDPDRRYHALEREVTPALSRAALLQQHYQGLAKDSATELALRLNQGDAGWDGFFAALATPVPTITAQGKKAVFTAIPYLSLTGEQSQYPTLSTMLDAYYEQKAEHDRVLQQGGNLIHVIKNVLDKDRKKQRKLQRTLEETEKADDYRIRGEVLTTYLSQVERGMTSIELPNFYDDNRPIKITLSNQLTPSRNAQKYFAKYTKLRNAVAHVHQQMQENQEEIAYLEGIMAQIDVASPKDLADIRLELQQQGYLRKQKTNKKGAKRQKVAKPDQFYASDGIKIWVGKNNLQNDQLTLHTAKKIDIWLHVKDIPGSHVIIDSHQPSEKTLLEAAKLAAYFSKARDSANVPVDWIEVKKIRKPNGAKPGFVVYEGQKTVAVTPDVELVDKLRNPPTK</sequence>
<evidence type="ECO:0000256" key="1">
    <source>
        <dbReference type="ARBA" id="ARBA00022555"/>
    </source>
</evidence>
<name>A0A8E0M6R8_LACPA</name>
<keyword evidence="4 5" id="KW-0648">Protein biosynthesis</keyword>
<proteinExistence type="inferred from homology"/>
<comment type="similarity">
    <text evidence="5">Belongs to the NEMF family.</text>
</comment>
<dbReference type="Pfam" id="PF05670">
    <property type="entry name" value="NFACT-R_1"/>
    <property type="match status" value="1"/>
</dbReference>
<organism evidence="7 8">
    <name type="scientific">Lacticaseibacillus paracasei subsp. paracasei Lpp22</name>
    <dbReference type="NCBI Taxonomy" id="1256221"/>
    <lineage>
        <taxon>Bacteria</taxon>
        <taxon>Bacillati</taxon>
        <taxon>Bacillota</taxon>
        <taxon>Bacilli</taxon>
        <taxon>Lactobacillales</taxon>
        <taxon>Lactobacillaceae</taxon>
        <taxon>Lacticaseibacillus</taxon>
    </lineage>
</organism>
<dbReference type="GO" id="GO:0019843">
    <property type="term" value="F:rRNA binding"/>
    <property type="evidence" value="ECO:0007669"/>
    <property type="project" value="UniProtKB-UniRule"/>
</dbReference>
<keyword evidence="2 5" id="KW-0699">rRNA-binding</keyword>
<evidence type="ECO:0000256" key="4">
    <source>
        <dbReference type="ARBA" id="ARBA00022917"/>
    </source>
</evidence>
<dbReference type="AlphaFoldDB" id="A0A8E0M6R8"/>
<protein>
    <recommendedName>
        <fullName evidence="5">Rqc2 homolog RqcH</fullName>
        <shortName evidence="5">RqcH</shortName>
    </recommendedName>
</protein>
<dbReference type="GO" id="GO:1990112">
    <property type="term" value="C:RQC complex"/>
    <property type="evidence" value="ECO:0007669"/>
    <property type="project" value="TreeGrafter"/>
</dbReference>
<dbReference type="Gene3D" id="3.40.970.40">
    <property type="entry name" value="fibrinogen binding protein from staphylococcus aureus domain like"/>
    <property type="match status" value="1"/>
</dbReference>
<dbReference type="FunFam" id="2.30.310.10:FF:000004">
    <property type="entry name" value="Fibronectin-binding protein A"/>
    <property type="match status" value="1"/>
</dbReference>
<evidence type="ECO:0000256" key="2">
    <source>
        <dbReference type="ARBA" id="ARBA00022730"/>
    </source>
</evidence>
<dbReference type="InterPro" id="IPR008532">
    <property type="entry name" value="NFACT_RNA-bd"/>
</dbReference>
<accession>A0A8E0M6R8</accession>
<dbReference type="PANTHER" id="PTHR15239:SF6">
    <property type="entry name" value="RIBOSOME QUALITY CONTROL COMPLEX SUBUNIT NEMF"/>
    <property type="match status" value="1"/>
</dbReference>
<evidence type="ECO:0000256" key="5">
    <source>
        <dbReference type="HAMAP-Rule" id="MF_00844"/>
    </source>
</evidence>
<comment type="function">
    <text evidence="5">Key component of the ribosome quality control system (RQC), a ribosome-associated complex that mediates the extraction of incompletely synthesized nascent chains from stalled ribosomes and their subsequent degradation. RqcH recruits Ala-charged tRNA, and with RqcP directs the elongation of stalled nascent chains on 50S ribosomal subunits, leading to non-templated C-terminal alanine extensions (Ala tail). The Ala tail promotes nascent chain degradation. May add between 1 and at least 8 Ala residues. Binds to stalled 50S ribosomal subunits.</text>
</comment>
<evidence type="ECO:0000313" key="8">
    <source>
        <dbReference type="Proteomes" id="UP000014257"/>
    </source>
</evidence>
<dbReference type="InterPro" id="IPR043682">
    <property type="entry name" value="RqcH_bacterial"/>
</dbReference>
<evidence type="ECO:0000259" key="6">
    <source>
        <dbReference type="Pfam" id="PF05670"/>
    </source>
</evidence>
<dbReference type="Pfam" id="PF05833">
    <property type="entry name" value="NFACT_N"/>
    <property type="match status" value="1"/>
</dbReference>
<dbReference type="HAMAP" id="MF_00844_B">
    <property type="entry name" value="RqcH_B"/>
    <property type="match status" value="1"/>
</dbReference>
<dbReference type="InterPro" id="IPR051608">
    <property type="entry name" value="RQC_Subunit_NEMF"/>
</dbReference>
<dbReference type="GO" id="GO:0072344">
    <property type="term" value="P:rescue of stalled ribosome"/>
    <property type="evidence" value="ECO:0007669"/>
    <property type="project" value="UniProtKB-UniRule"/>
</dbReference>
<evidence type="ECO:0000256" key="3">
    <source>
        <dbReference type="ARBA" id="ARBA00022884"/>
    </source>
</evidence>
<evidence type="ECO:0000313" key="7">
    <source>
        <dbReference type="EMBL" id="EPC30827.1"/>
    </source>
</evidence>
<comment type="caution">
    <text evidence="7">The sequence shown here is derived from an EMBL/GenBank/DDBJ whole genome shotgun (WGS) entry which is preliminary data.</text>
</comment>